<dbReference type="Pfam" id="PF01478">
    <property type="entry name" value="Peptidase_A24"/>
    <property type="match status" value="1"/>
</dbReference>
<dbReference type="Proteomes" id="UP000005110">
    <property type="component" value="Chromosome"/>
</dbReference>
<feature type="transmembrane region" description="Helical" evidence="1">
    <location>
        <begin position="130"/>
        <end position="150"/>
    </location>
</feature>
<sequence length="154" mass="17628">MRGFFLYLEVNEIKHIPVLLILSYMSHTDLKKREVPDFAVLALFIYSLFTCRDFKESILMAVLVFILLLIPSLITEGGIGGGDIKLLTALAFFMGKDFSLLAFPMFTLLIASLIYGLIKGKGLKYSVPLVPYIFASYLFYLFLEVFSWNLHFLY</sequence>
<feature type="transmembrane region" description="Helical" evidence="1">
    <location>
        <begin position="35"/>
        <end position="51"/>
    </location>
</feature>
<keyword evidence="3" id="KW-0645">Protease</keyword>
<dbReference type="Gene3D" id="1.20.120.1220">
    <property type="match status" value="1"/>
</dbReference>
<reference evidence="3 4" key="1">
    <citation type="submission" date="2012-02" db="EMBL/GenBank/DDBJ databases">
        <title>Improved High-Quality Draft sequence of Thermoanaerobacter siderophilus SR4.</title>
        <authorList>
            <consortium name="US DOE Joint Genome Institute"/>
            <person name="Lucas S."/>
            <person name="Han J."/>
            <person name="Lapidus A."/>
            <person name="Cheng J.-F."/>
            <person name="Goodwin L."/>
            <person name="Pitluck S."/>
            <person name="Peters L."/>
            <person name="Detter J.C."/>
            <person name="Han C."/>
            <person name="Tapia R."/>
            <person name="Land M."/>
            <person name="Hauser L."/>
            <person name="Kyrpides N."/>
            <person name="Ivanova N."/>
            <person name="Pagani I."/>
            <person name="Hemme C."/>
            <person name="Woyke T."/>
        </authorList>
    </citation>
    <scope>NUCLEOTIDE SEQUENCE [LARGE SCALE GENOMIC DNA]</scope>
    <source>
        <strain evidence="3 4">SR4</strain>
    </source>
</reference>
<evidence type="ECO:0000313" key="3">
    <source>
        <dbReference type="EMBL" id="EIV99945.1"/>
    </source>
</evidence>
<feature type="transmembrane region" description="Helical" evidence="1">
    <location>
        <begin position="99"/>
        <end position="118"/>
    </location>
</feature>
<proteinExistence type="predicted"/>
<keyword evidence="3" id="KW-0378">Hydrolase</keyword>
<dbReference type="EMBL" id="CM001486">
    <property type="protein sequence ID" value="EIV99945.1"/>
    <property type="molecule type" value="Genomic_DNA"/>
</dbReference>
<keyword evidence="1" id="KW-0812">Transmembrane</keyword>
<organism evidence="3 4">
    <name type="scientific">Thermoanaerobacter siderophilus SR4</name>
    <dbReference type="NCBI Taxonomy" id="880478"/>
    <lineage>
        <taxon>Bacteria</taxon>
        <taxon>Bacillati</taxon>
        <taxon>Bacillota</taxon>
        <taxon>Clostridia</taxon>
        <taxon>Thermoanaerobacterales</taxon>
        <taxon>Thermoanaerobacteraceae</taxon>
        <taxon>Thermoanaerobacter</taxon>
    </lineage>
</organism>
<feature type="domain" description="Prepilin type IV endopeptidase peptidase" evidence="2">
    <location>
        <begin position="19"/>
        <end position="118"/>
    </location>
</feature>
<name>I9KT09_9THEO</name>
<keyword evidence="1" id="KW-1133">Transmembrane helix</keyword>
<evidence type="ECO:0000259" key="2">
    <source>
        <dbReference type="Pfam" id="PF01478"/>
    </source>
</evidence>
<keyword evidence="4" id="KW-1185">Reference proteome</keyword>
<dbReference type="PATRIC" id="fig|880478.3.peg.2143"/>
<dbReference type="AlphaFoldDB" id="I9KT09"/>
<evidence type="ECO:0000256" key="1">
    <source>
        <dbReference type="SAM" id="Phobius"/>
    </source>
</evidence>
<accession>I9KT09</accession>
<protein>
    <submittedName>
        <fullName evidence="3">Flp pilus assembly protein, protease CpaA</fullName>
    </submittedName>
</protein>
<evidence type="ECO:0000313" key="4">
    <source>
        <dbReference type="Proteomes" id="UP000005110"/>
    </source>
</evidence>
<dbReference type="GO" id="GO:0006508">
    <property type="term" value="P:proteolysis"/>
    <property type="evidence" value="ECO:0007669"/>
    <property type="project" value="UniProtKB-KW"/>
</dbReference>
<keyword evidence="1" id="KW-0472">Membrane</keyword>
<dbReference type="InterPro" id="IPR000045">
    <property type="entry name" value="Prepilin_IV_endopep_pep"/>
</dbReference>
<dbReference type="GO" id="GO:0004190">
    <property type="term" value="F:aspartic-type endopeptidase activity"/>
    <property type="evidence" value="ECO:0007669"/>
    <property type="project" value="InterPro"/>
</dbReference>
<feature type="transmembrane region" description="Helical" evidence="1">
    <location>
        <begin position="58"/>
        <end position="79"/>
    </location>
</feature>
<dbReference type="GO" id="GO:0016020">
    <property type="term" value="C:membrane"/>
    <property type="evidence" value="ECO:0007669"/>
    <property type="project" value="InterPro"/>
</dbReference>
<gene>
    <name evidence="3" type="ORF">ThesiDRAFT1_0963</name>
</gene>
<dbReference type="HOGENOM" id="CLU_1703414_0_0_9"/>